<gene>
    <name evidence="2" type="ORF">AYP69_02020</name>
</gene>
<keyword evidence="1" id="KW-1133">Transmembrane helix</keyword>
<dbReference type="Pfam" id="PF06197">
    <property type="entry name" value="DUF998"/>
    <property type="match status" value="1"/>
</dbReference>
<dbReference type="RefSeq" id="WP_089145088.1">
    <property type="nucleotide sequence ID" value="NZ_LUGD01000080.1"/>
</dbReference>
<organism evidence="2 3">
    <name type="scientific">Ligilactobacillus agilis</name>
    <dbReference type="NCBI Taxonomy" id="1601"/>
    <lineage>
        <taxon>Bacteria</taxon>
        <taxon>Bacillati</taxon>
        <taxon>Bacillota</taxon>
        <taxon>Bacilli</taxon>
        <taxon>Lactobacillales</taxon>
        <taxon>Lactobacillaceae</taxon>
        <taxon>Ligilactobacillus</taxon>
    </lineage>
</organism>
<keyword evidence="1" id="KW-0812">Transmembrane</keyword>
<feature type="transmembrane region" description="Helical" evidence="1">
    <location>
        <begin position="118"/>
        <end position="138"/>
    </location>
</feature>
<dbReference type="EMBL" id="LUGO01000028">
    <property type="protein sequence ID" value="OXS41644.1"/>
    <property type="molecule type" value="Genomic_DNA"/>
</dbReference>
<feature type="transmembrane region" description="Helical" evidence="1">
    <location>
        <begin position="147"/>
        <end position="166"/>
    </location>
</feature>
<feature type="transmembrane region" description="Helical" evidence="1">
    <location>
        <begin position="58"/>
        <end position="75"/>
    </location>
</feature>
<evidence type="ECO:0000313" key="2">
    <source>
        <dbReference type="EMBL" id="OXS41644.1"/>
    </source>
</evidence>
<comment type="caution">
    <text evidence="2">The sequence shown here is derived from an EMBL/GenBank/DDBJ whole genome shotgun (WGS) entry which is preliminary data.</text>
</comment>
<dbReference type="AlphaFoldDB" id="A0A231QRI4"/>
<feature type="transmembrane region" description="Helical" evidence="1">
    <location>
        <begin position="87"/>
        <end position="106"/>
    </location>
</feature>
<proteinExistence type="predicted"/>
<reference evidence="2 3" key="1">
    <citation type="submission" date="2016-03" db="EMBL/GenBank/DDBJ databases">
        <title>Sequencing of Lactobacillus Species from Commercial Turkeys.</title>
        <authorList>
            <person name="Johnson T.J."/>
            <person name="Youmans B.P."/>
            <person name="Case K.A."/>
        </authorList>
    </citation>
    <scope>NUCLEOTIDE SEQUENCE [LARGE SCALE GENOMIC DNA]</scope>
    <source>
        <strain evidence="2 3">UMNLA1</strain>
    </source>
</reference>
<sequence>MRRLMREYSFLLILIVLIREISLPYFMGFFSANSKIQLLSELGSNKFPFHQAFDRWEFIDGILFMLGAYYIYLWAQRQAASRYAKPLALLVALYGLGDCLLTSMFVYSGSTFANWHSFLHSIASVLGYLGLYLANLLIAKIKHDNRFLVAVIGVSQLLSLGLNLLMESPLVTKASTVGLLQCVALDLMYLPLLILACLELHHKLALIRVHN</sequence>
<evidence type="ECO:0000256" key="1">
    <source>
        <dbReference type="SAM" id="Phobius"/>
    </source>
</evidence>
<evidence type="ECO:0000313" key="3">
    <source>
        <dbReference type="Proteomes" id="UP000215261"/>
    </source>
</evidence>
<feature type="transmembrane region" description="Helical" evidence="1">
    <location>
        <begin position="178"/>
        <end position="198"/>
    </location>
</feature>
<accession>A0A231QRI4</accession>
<protein>
    <recommendedName>
        <fullName evidence="4">DUF998 domain-containing protein</fullName>
    </recommendedName>
</protein>
<dbReference type="Proteomes" id="UP000215261">
    <property type="component" value="Unassembled WGS sequence"/>
</dbReference>
<evidence type="ECO:0008006" key="4">
    <source>
        <dbReference type="Google" id="ProtNLM"/>
    </source>
</evidence>
<keyword evidence="1" id="KW-0472">Membrane</keyword>
<dbReference type="InterPro" id="IPR009339">
    <property type="entry name" value="DUF998"/>
</dbReference>
<name>A0A231QRI4_9LACO</name>